<keyword evidence="6" id="KW-1185">Reference proteome</keyword>
<feature type="compositionally biased region" description="Basic and acidic residues" evidence="3">
    <location>
        <begin position="138"/>
        <end position="147"/>
    </location>
</feature>
<feature type="region of interest" description="Disordered" evidence="3">
    <location>
        <begin position="487"/>
        <end position="510"/>
    </location>
</feature>
<dbReference type="Gene3D" id="3.40.50.360">
    <property type="match status" value="2"/>
</dbReference>
<dbReference type="InterPro" id="IPR003680">
    <property type="entry name" value="Flavodoxin_fold"/>
</dbReference>
<dbReference type="Pfam" id="PF02525">
    <property type="entry name" value="Flavodoxin_2"/>
    <property type="match status" value="2"/>
</dbReference>
<evidence type="ECO:0000256" key="1">
    <source>
        <dbReference type="ARBA" id="ARBA00006252"/>
    </source>
</evidence>
<comment type="similarity">
    <text evidence="1">Belongs to the NAD(P)H dehydrogenase (quinone) family.</text>
</comment>
<accession>A0AB34HGT6</accession>
<dbReference type="EMBL" id="JAIQCJ010001354">
    <property type="protein sequence ID" value="KAJ8790617.1"/>
    <property type="molecule type" value="Genomic_DNA"/>
</dbReference>
<keyword evidence="2" id="KW-0560">Oxidoreductase</keyword>
<dbReference type="PANTHER" id="PTHR10204">
    <property type="entry name" value="NAD P H OXIDOREDUCTASE-RELATED"/>
    <property type="match status" value="1"/>
</dbReference>
<protein>
    <recommendedName>
        <fullName evidence="4">Flavodoxin-like fold domain-containing protein</fullName>
    </recommendedName>
</protein>
<dbReference type="InterPro" id="IPR029039">
    <property type="entry name" value="Flavoprotein-like_sf"/>
</dbReference>
<evidence type="ECO:0000256" key="3">
    <source>
        <dbReference type="SAM" id="MobiDB-lite"/>
    </source>
</evidence>
<dbReference type="SUPFAM" id="SSF52218">
    <property type="entry name" value="Flavoproteins"/>
    <property type="match status" value="1"/>
</dbReference>
<feature type="compositionally biased region" description="Polar residues" evidence="3">
    <location>
        <begin position="426"/>
        <end position="439"/>
    </location>
</feature>
<dbReference type="Proteomes" id="UP001159641">
    <property type="component" value="Unassembled WGS sequence"/>
</dbReference>
<feature type="domain" description="Flavodoxin-like fold" evidence="4">
    <location>
        <begin position="285"/>
        <end position="382"/>
    </location>
</feature>
<feature type="compositionally biased region" description="Gly residues" evidence="3">
    <location>
        <begin position="110"/>
        <end position="131"/>
    </location>
</feature>
<organism evidence="5 6">
    <name type="scientific">Eschrichtius robustus</name>
    <name type="common">California gray whale</name>
    <name type="synonym">Eschrichtius gibbosus</name>
    <dbReference type="NCBI Taxonomy" id="9764"/>
    <lineage>
        <taxon>Eukaryota</taxon>
        <taxon>Metazoa</taxon>
        <taxon>Chordata</taxon>
        <taxon>Craniata</taxon>
        <taxon>Vertebrata</taxon>
        <taxon>Euteleostomi</taxon>
        <taxon>Mammalia</taxon>
        <taxon>Eutheria</taxon>
        <taxon>Laurasiatheria</taxon>
        <taxon>Artiodactyla</taxon>
        <taxon>Whippomorpha</taxon>
        <taxon>Cetacea</taxon>
        <taxon>Mysticeti</taxon>
        <taxon>Eschrichtiidae</taxon>
        <taxon>Eschrichtius</taxon>
    </lineage>
</organism>
<evidence type="ECO:0000313" key="5">
    <source>
        <dbReference type="EMBL" id="KAJ8790617.1"/>
    </source>
</evidence>
<dbReference type="GO" id="GO:0005829">
    <property type="term" value="C:cytosol"/>
    <property type="evidence" value="ECO:0007669"/>
    <property type="project" value="TreeGrafter"/>
</dbReference>
<feature type="region of interest" description="Disordered" evidence="3">
    <location>
        <begin position="420"/>
        <end position="468"/>
    </location>
</feature>
<feature type="domain" description="Flavodoxin-like fold" evidence="4">
    <location>
        <begin position="518"/>
        <end position="629"/>
    </location>
</feature>
<dbReference type="InterPro" id="IPR051545">
    <property type="entry name" value="NAD(P)H_dehydrogenase_qn"/>
</dbReference>
<name>A0AB34HGT6_ESCRO</name>
<evidence type="ECO:0000259" key="4">
    <source>
        <dbReference type="Pfam" id="PF02525"/>
    </source>
</evidence>
<evidence type="ECO:0000256" key="2">
    <source>
        <dbReference type="ARBA" id="ARBA00023002"/>
    </source>
</evidence>
<proteinExistence type="inferred from homology"/>
<feature type="region of interest" description="Disordered" evidence="3">
    <location>
        <begin position="203"/>
        <end position="222"/>
    </location>
</feature>
<dbReference type="PANTHER" id="PTHR10204:SF33">
    <property type="entry name" value="RIBOSYLDIHYDRONICOTINAMIDE DEHYDROGENASE [QUINONE]"/>
    <property type="match status" value="1"/>
</dbReference>
<dbReference type="AlphaFoldDB" id="A0AB34HGT6"/>
<gene>
    <name evidence="5" type="ORF">J1605_004590</name>
</gene>
<evidence type="ECO:0000313" key="6">
    <source>
        <dbReference type="Proteomes" id="UP001159641"/>
    </source>
</evidence>
<sequence>MPRPSIVTLDTASGWRRREARAGAPPSSQHYNPSSRHRAEPPGPARPRGPGLAPSEEREGRGLGRGGAPSAGRGRDWSGSGAGRGGAGPGCALGRDGDGARSRARRGGVRGRGSGRGQDCARGGGGGGGGAPLADSPRPPREARQRADVCECVARGARTWRGRRTFFWRESASCPRSGRALAAVSVRARRGAGLGTLPRARVSAGSHFPRARGSSSASTRLGHRVSRPFAALSRCPPPWTRAALTPAADGKRAARGQRVGVAVTRPGPAGRRVPARPLPRVPSGKKVLIVYAHQEPRSFNGSLKDVAVAELSRQGCTVTVSDLYAMDFEPRATRKDITGALSSPEFFSYGVEAYEACKKRSLTSDIIAEQKKVQEADLVMFQSRRAMQPCDDGPAVRPLVRAEPHAALSPLRCGLLAEHTEPKAPSSPSSCPVTGSQGQAVRDRHGGRSASCDSDQHAVGPARPAGRHRHNARLREGGEASPPCCGHLPAWARGGGSPERQAEEHGSDPSAPCLPLPQFPLYWFSVPAVLKGWMDRVLCQGFAFDLPGFYDDGLLKGKLAILSLTTGGTADMYWKTGASGDFRYFLWPLQHGTLHFCGFKVLAPHISFAPEFASEEERRGMVASWAQRLKTIWKEEPIPCWPPWYFGQ</sequence>
<reference evidence="5 6" key="1">
    <citation type="submission" date="2022-11" db="EMBL/GenBank/DDBJ databases">
        <title>Whole genome sequence of Eschrichtius robustus ER-17-0199.</title>
        <authorList>
            <person name="Bruniche-Olsen A."/>
            <person name="Black A.N."/>
            <person name="Fields C.J."/>
            <person name="Walden K."/>
            <person name="Dewoody J.A."/>
        </authorList>
    </citation>
    <scope>NUCLEOTIDE SEQUENCE [LARGE SCALE GENOMIC DNA]</scope>
    <source>
        <strain evidence="5">ER-17-0199</strain>
        <tissue evidence="5">Blubber</tissue>
    </source>
</reference>
<comment type="caution">
    <text evidence="5">The sequence shown here is derived from an EMBL/GenBank/DDBJ whole genome shotgun (WGS) entry which is preliminary data.</text>
</comment>
<feature type="compositionally biased region" description="Gly residues" evidence="3">
    <location>
        <begin position="80"/>
        <end position="91"/>
    </location>
</feature>
<dbReference type="GO" id="GO:0003955">
    <property type="term" value="F:NAD(P)H dehydrogenase (quinone) activity"/>
    <property type="evidence" value="ECO:0007669"/>
    <property type="project" value="TreeGrafter"/>
</dbReference>
<dbReference type="FunFam" id="3.40.50.360:FF:000054">
    <property type="entry name" value="NAD(P)H dehydrogenase, quinone 1"/>
    <property type="match status" value="1"/>
</dbReference>
<feature type="region of interest" description="Disordered" evidence="3">
    <location>
        <begin position="1"/>
        <end position="147"/>
    </location>
</feature>